<protein>
    <submittedName>
        <fullName evidence="2">Alpha/beta hydrolase family protein</fullName>
    </submittedName>
</protein>
<dbReference type="Proteomes" id="UP000029072">
    <property type="component" value="Unassembled WGS sequence"/>
</dbReference>
<dbReference type="SUPFAM" id="SSF53474">
    <property type="entry name" value="alpha/beta-Hydrolases"/>
    <property type="match status" value="1"/>
</dbReference>
<feature type="transmembrane region" description="Helical" evidence="1">
    <location>
        <begin position="540"/>
        <end position="565"/>
    </location>
</feature>
<organism evidence="2 3">
    <name type="scientific">Bifidobacterium callitrichos DSM 23973</name>
    <dbReference type="NCBI Taxonomy" id="1437609"/>
    <lineage>
        <taxon>Bacteria</taxon>
        <taxon>Bacillati</taxon>
        <taxon>Actinomycetota</taxon>
        <taxon>Actinomycetes</taxon>
        <taxon>Bifidobacteriales</taxon>
        <taxon>Bifidobacteriaceae</taxon>
        <taxon>Bifidobacterium</taxon>
    </lineage>
</organism>
<keyword evidence="1" id="KW-0472">Membrane</keyword>
<evidence type="ECO:0000313" key="2">
    <source>
        <dbReference type="EMBL" id="KFI56346.1"/>
    </source>
</evidence>
<feature type="transmembrane region" description="Helical" evidence="1">
    <location>
        <begin position="367"/>
        <end position="394"/>
    </location>
</feature>
<dbReference type="Gene3D" id="3.40.50.1820">
    <property type="entry name" value="alpha/beta hydrolase"/>
    <property type="match status" value="1"/>
</dbReference>
<dbReference type="PANTHER" id="PTHR43265">
    <property type="entry name" value="ESTERASE ESTD"/>
    <property type="match status" value="1"/>
</dbReference>
<feature type="transmembrane region" description="Helical" evidence="1">
    <location>
        <begin position="490"/>
        <end position="510"/>
    </location>
</feature>
<dbReference type="InterPro" id="IPR029058">
    <property type="entry name" value="AB_hydrolase_fold"/>
</dbReference>
<dbReference type="PANTHER" id="PTHR43265:SF1">
    <property type="entry name" value="ESTERASE ESTD"/>
    <property type="match status" value="1"/>
</dbReference>
<proteinExistence type="predicted"/>
<evidence type="ECO:0000256" key="1">
    <source>
        <dbReference type="SAM" id="Phobius"/>
    </source>
</evidence>
<dbReference type="eggNOG" id="COG1073">
    <property type="taxonomic scope" value="Bacteria"/>
</dbReference>
<accession>A0A087AC46</accession>
<evidence type="ECO:0000313" key="3">
    <source>
        <dbReference type="Proteomes" id="UP000029072"/>
    </source>
</evidence>
<keyword evidence="2" id="KW-0378">Hydrolase</keyword>
<feature type="transmembrane region" description="Helical" evidence="1">
    <location>
        <begin position="447"/>
        <end position="470"/>
    </location>
</feature>
<keyword evidence="1" id="KW-0812">Transmembrane</keyword>
<dbReference type="InterPro" id="IPR053145">
    <property type="entry name" value="AB_hydrolase_Est10"/>
</dbReference>
<name>A0A087AC46_9BIFI</name>
<dbReference type="RefSeq" id="WP_052119330.1">
    <property type="nucleotide sequence ID" value="NZ_JDUV01000031.1"/>
</dbReference>
<reference evidence="2 3" key="1">
    <citation type="submission" date="2014-03" db="EMBL/GenBank/DDBJ databases">
        <title>Genomics of Bifidobacteria.</title>
        <authorList>
            <person name="Ventura M."/>
            <person name="Milani C."/>
            <person name="Lugli G.A."/>
        </authorList>
    </citation>
    <scope>NUCLEOTIDE SEQUENCE [LARGE SCALE GENOMIC DNA]</scope>
    <source>
        <strain evidence="2 3">DSM 23973</strain>
    </source>
</reference>
<dbReference type="EMBL" id="JGYS01000002">
    <property type="protein sequence ID" value="KFI56346.1"/>
    <property type="molecule type" value="Genomic_DNA"/>
</dbReference>
<gene>
    <name evidence="2" type="ORF">BCAL_0372</name>
</gene>
<dbReference type="GO" id="GO:0052689">
    <property type="term" value="F:carboxylic ester hydrolase activity"/>
    <property type="evidence" value="ECO:0007669"/>
    <property type="project" value="TreeGrafter"/>
</dbReference>
<sequence length="567" mass="61495">MMETVRKTLSAVAATVVLLAVFAVLGQLMMPRWNVEPYRDHIPVASPDTAITPRSAAIAHEGTFRTRERDITIHLDDGASVPAVLREPVGAPGNRPACLFVHGSGTGDAEDFGDIANAMSSAGIVTLVPAKRTDDYTPLHRDYLRFAHDYSTSFDFMRLIPGVDPGHSGVYAESEGTWISMLMAQQRHDIAFSILSSAPVFKGREQMAMALSAYMSQAGVPKPVVRDAAKLISLDFAPFDLRYADFDAESTFDGLTMPILVNYGVYDTAMPIEQGASTIVDQAARHGNRNVTVRYFAANHQMRAGTGLFSPGLPLADGYTKALSDWVNGIAVGTDAQGWATPQVAGVRPHQRYAAPDVIRSGIIGSLGVLVALMAAPILCFVIAAIGGVCFLLAEILRRRRIAASNADGTGHGRFPVVDKHGRALRAWPGTSRSFTRMVGYSCGLRALLIVGSATATLTLAALAGYLSYVGVAAVREWRNPEIMTIGFNGLRIASLLLAVLTGWLITWLWHSWRIRRAYIAHGLYPAARRTRSSWILGRWHWLLASFVLAGMLVTLTVLAFWGLFSL</sequence>
<keyword evidence="1" id="KW-1133">Transmembrane helix</keyword>
<comment type="caution">
    <text evidence="2">The sequence shown here is derived from an EMBL/GenBank/DDBJ whole genome shotgun (WGS) entry which is preliminary data.</text>
</comment>
<dbReference type="STRING" id="1437609.BCAL_0372"/>
<dbReference type="AlphaFoldDB" id="A0A087AC46"/>